<dbReference type="PANTHER" id="PTHR32385:SF15">
    <property type="entry name" value="INOSITOL PHOSPHOCERAMIDE MANNOSYLTRANSFERASE 1"/>
    <property type="match status" value="1"/>
</dbReference>
<sequence>MKLNIEEIKKRDPLTKNERLRSNFVQRLVQNSKEVNQLSASDLAPPPKQIVQFWDDLEHLPKDVEECMESWRKLEQSGFDLQVFNEESAKEFIKTHLGSRFEKAFVKCYHPSMKSDYFRYSYIFVKGGFYIDADDVYHGNEIDHLFKDGRLKLQPFCYDIETSKMVPASVFTNLGANKWSWIFYFNTTPLIAAKNHPIVERTLLNATLAIEAKDELPEVQATTGPGILTTSIFEMLANESYPEKLFLSLNDWEEISTSKWQLSYRNDSRNWRLSNQQTYQATQHNES</sequence>
<dbReference type="PANTHER" id="PTHR32385">
    <property type="entry name" value="MANNOSYL PHOSPHORYLINOSITOL CERAMIDE SYNTHASE"/>
    <property type="match status" value="1"/>
</dbReference>
<protein>
    <submittedName>
        <fullName evidence="2">Glycosyltransferase family 32 protein</fullName>
    </submittedName>
</protein>
<keyword evidence="3" id="KW-1185">Reference proteome</keyword>
<dbReference type="SUPFAM" id="SSF53448">
    <property type="entry name" value="Nucleotide-diphospho-sugar transferases"/>
    <property type="match status" value="1"/>
</dbReference>
<dbReference type="EMBL" id="JBIPKE010000015">
    <property type="protein sequence ID" value="MFH6983498.1"/>
    <property type="molecule type" value="Genomic_DNA"/>
</dbReference>
<dbReference type="InterPro" id="IPR007577">
    <property type="entry name" value="GlycoTrfase_DXD_sugar-bd_CS"/>
</dbReference>
<comment type="caution">
    <text evidence="2">The sequence shown here is derived from an EMBL/GenBank/DDBJ whole genome shotgun (WGS) entry which is preliminary data.</text>
</comment>
<gene>
    <name evidence="2" type="ORF">ACHKAR_08620</name>
</gene>
<dbReference type="InterPro" id="IPR051706">
    <property type="entry name" value="Glycosyltransferase_domain"/>
</dbReference>
<name>A0ABW7N7E5_9BACT</name>
<reference evidence="2 3" key="1">
    <citation type="journal article" date="2013" name="Int. J. Syst. Evol. Microbiol.">
        <title>Marinoscillum luteum sp. nov., isolated from marine sediment.</title>
        <authorList>
            <person name="Cha I.T."/>
            <person name="Park S.J."/>
            <person name="Kim S.J."/>
            <person name="Kim J.G."/>
            <person name="Jung M.Y."/>
            <person name="Shin K.S."/>
            <person name="Kwon K.K."/>
            <person name="Yang S.H."/>
            <person name="Seo Y.S."/>
            <person name="Rhee S.K."/>
        </authorList>
    </citation>
    <scope>NUCLEOTIDE SEQUENCE [LARGE SCALE GENOMIC DNA]</scope>
    <source>
        <strain evidence="2 3">KCTC 23939</strain>
    </source>
</reference>
<dbReference type="RefSeq" id="WP_395417059.1">
    <property type="nucleotide sequence ID" value="NZ_JBIPKE010000015.1"/>
</dbReference>
<dbReference type="Proteomes" id="UP001610063">
    <property type="component" value="Unassembled WGS sequence"/>
</dbReference>
<evidence type="ECO:0000313" key="2">
    <source>
        <dbReference type="EMBL" id="MFH6983498.1"/>
    </source>
</evidence>
<proteinExistence type="predicted"/>
<dbReference type="Gene3D" id="3.90.550.20">
    <property type="match status" value="1"/>
</dbReference>
<evidence type="ECO:0000313" key="3">
    <source>
        <dbReference type="Proteomes" id="UP001610063"/>
    </source>
</evidence>
<organism evidence="2 3">
    <name type="scientific">Marinoscillum luteum</name>
    <dbReference type="NCBI Taxonomy" id="861051"/>
    <lineage>
        <taxon>Bacteria</taxon>
        <taxon>Pseudomonadati</taxon>
        <taxon>Bacteroidota</taxon>
        <taxon>Cytophagia</taxon>
        <taxon>Cytophagales</taxon>
        <taxon>Reichenbachiellaceae</taxon>
        <taxon>Marinoscillum</taxon>
    </lineage>
</organism>
<dbReference type="Pfam" id="PF04488">
    <property type="entry name" value="Gly_transf_sug"/>
    <property type="match status" value="1"/>
</dbReference>
<evidence type="ECO:0000256" key="1">
    <source>
        <dbReference type="ARBA" id="ARBA00022679"/>
    </source>
</evidence>
<accession>A0ABW7N7E5</accession>
<dbReference type="InterPro" id="IPR029044">
    <property type="entry name" value="Nucleotide-diphossugar_trans"/>
</dbReference>
<keyword evidence="1" id="KW-0808">Transferase</keyword>